<dbReference type="PANTHER" id="PTHR11246:SF5">
    <property type="entry name" value="PRE-MRNA-SPLICING FACTOR SYF1"/>
    <property type="match status" value="1"/>
</dbReference>
<dbReference type="GO" id="GO:0000974">
    <property type="term" value="C:Prp19 complex"/>
    <property type="evidence" value="ECO:0007669"/>
    <property type="project" value="TreeGrafter"/>
</dbReference>
<feature type="domain" description="Pre-mRNA-splicing factor SYF1 central HAT repeats" evidence="5">
    <location>
        <begin position="35"/>
        <end position="179"/>
    </location>
</feature>
<dbReference type="OrthoDB" id="10067343at2759"/>
<comment type="caution">
    <text evidence="7">The sequence shown here is derived from an EMBL/GenBank/DDBJ whole genome shotgun (WGS) entry which is preliminary data.</text>
</comment>
<evidence type="ECO:0000313" key="8">
    <source>
        <dbReference type="Proteomes" id="UP000186136"/>
    </source>
</evidence>
<keyword evidence="3" id="KW-0175">Coiled coil</keyword>
<dbReference type="GO" id="GO:0071014">
    <property type="term" value="C:post-mRNA release spliceosomal complex"/>
    <property type="evidence" value="ECO:0007669"/>
    <property type="project" value="TreeGrafter"/>
</dbReference>
<keyword evidence="1" id="KW-0507">mRNA processing</keyword>
<evidence type="ECO:0000256" key="4">
    <source>
        <dbReference type="SAM" id="MobiDB-lite"/>
    </source>
</evidence>
<reference evidence="7 8" key="1">
    <citation type="submission" date="2016-08" db="EMBL/GenBank/DDBJ databases">
        <title>Whole genome shotgun sequence of Pichia membranifaciens KS47-1.</title>
        <authorList>
            <person name="Konishi M."/>
            <person name="Ishida M."/>
            <person name="Arakawa T."/>
            <person name="Kato Y."/>
            <person name="Horiuchi J."/>
        </authorList>
    </citation>
    <scope>NUCLEOTIDE SEQUENCE [LARGE SCALE GENOMIC DNA]</scope>
    <source>
        <strain evidence="7 8">KS47-1</strain>
    </source>
</reference>
<evidence type="ECO:0000313" key="7">
    <source>
        <dbReference type="EMBL" id="GAV28315.1"/>
    </source>
</evidence>
<feature type="region of interest" description="Disordered" evidence="4">
    <location>
        <begin position="298"/>
        <end position="342"/>
    </location>
</feature>
<sequence>MLLKLSDSELELYRRYLERLIMLSTDDKFPEKVKLEAKISSTFEEILKKFPDQQSIFTIKFAKFLMLKGKFDDAAQTLEARLNSSLTIKDFSLIYDSLTEILEQKISELSEMNADETELNKYLNKLEFLLSNRLLLMNDVKLRQNTNSPSTWLERVQIFKKEGERSLNKLLECYSKAVLSMDPKKIPNDEKIQFPQVWCDYAKVYIDSGEIQTARTLFETATKVPWTGMEQLECIWIAFELDNGDENTYKDMLRRKRYLENVFGPIEPASAVSADLAKPTEESANARIRKEIQNRIGFVASSQDPKTTQATVGQSPQASQDSGDGSDGGGRNDDAIELDMDF</sequence>
<keyword evidence="1" id="KW-0747">Spliceosome</keyword>
<dbReference type="SUPFAM" id="SSF48452">
    <property type="entry name" value="TPR-like"/>
    <property type="match status" value="1"/>
</dbReference>
<dbReference type="Proteomes" id="UP000186136">
    <property type="component" value="Unassembled WGS sequence"/>
</dbReference>
<evidence type="ECO:0000256" key="1">
    <source>
        <dbReference type="ARBA" id="ARBA00022728"/>
    </source>
</evidence>
<dbReference type="EMBL" id="BDGI01000065">
    <property type="protein sequence ID" value="GAV28315.1"/>
    <property type="molecule type" value="Genomic_DNA"/>
</dbReference>
<name>A0A1Q2YFR5_9ASCO</name>
<evidence type="ECO:0000256" key="3">
    <source>
        <dbReference type="SAM" id="Coils"/>
    </source>
</evidence>
<evidence type="ECO:0000256" key="2">
    <source>
        <dbReference type="ARBA" id="ARBA00022737"/>
    </source>
</evidence>
<keyword evidence="1" id="KW-0508">mRNA splicing</keyword>
<dbReference type="InterPro" id="IPR055430">
    <property type="entry name" value="HAT_Syf1_CNRKL1_C"/>
</dbReference>
<dbReference type="AlphaFoldDB" id="A0A1Q2YFR5"/>
<feature type="compositionally biased region" description="Polar residues" evidence="4">
    <location>
        <begin position="300"/>
        <end position="312"/>
    </location>
</feature>
<dbReference type="GO" id="GO:0000349">
    <property type="term" value="P:generation of catalytic spliceosome for first transesterification step"/>
    <property type="evidence" value="ECO:0007669"/>
    <property type="project" value="TreeGrafter"/>
</dbReference>
<feature type="coiled-coil region" evidence="3">
    <location>
        <begin position="95"/>
        <end position="132"/>
    </location>
</feature>
<feature type="domain" description="Pre-mRNA-splicing factor Syf1/CRNKL1-like C-terminal HAT-repeats" evidence="6">
    <location>
        <begin position="190"/>
        <end position="239"/>
    </location>
</feature>
<dbReference type="Pfam" id="PF23231">
    <property type="entry name" value="HAT_Syf1_CNRKL1_C"/>
    <property type="match status" value="1"/>
</dbReference>
<dbReference type="GO" id="GO:0071007">
    <property type="term" value="C:U2-type catalytic step 2 spliceosome"/>
    <property type="evidence" value="ECO:0007669"/>
    <property type="project" value="TreeGrafter"/>
</dbReference>
<dbReference type="Gene3D" id="1.25.40.10">
    <property type="entry name" value="Tetratricopeptide repeat domain"/>
    <property type="match status" value="1"/>
</dbReference>
<keyword evidence="8" id="KW-1185">Reference proteome</keyword>
<gene>
    <name evidence="7" type="ORF">PMKS-001786</name>
</gene>
<evidence type="ECO:0000259" key="5">
    <source>
        <dbReference type="Pfam" id="PF23220"/>
    </source>
</evidence>
<protein>
    <submittedName>
        <fullName evidence="7">Uncharacterized protein</fullName>
    </submittedName>
</protein>
<dbReference type="PANTHER" id="PTHR11246">
    <property type="entry name" value="PRE-MRNA SPLICING FACTOR"/>
    <property type="match status" value="1"/>
</dbReference>
<dbReference type="InterPro" id="IPR011990">
    <property type="entry name" value="TPR-like_helical_dom_sf"/>
</dbReference>
<evidence type="ECO:0000259" key="6">
    <source>
        <dbReference type="Pfam" id="PF23231"/>
    </source>
</evidence>
<organism evidence="7 8">
    <name type="scientific">Pichia membranifaciens</name>
    <dbReference type="NCBI Taxonomy" id="4926"/>
    <lineage>
        <taxon>Eukaryota</taxon>
        <taxon>Fungi</taxon>
        <taxon>Dikarya</taxon>
        <taxon>Ascomycota</taxon>
        <taxon>Saccharomycotina</taxon>
        <taxon>Pichiomycetes</taxon>
        <taxon>Pichiales</taxon>
        <taxon>Pichiaceae</taxon>
        <taxon>Pichia</taxon>
    </lineage>
</organism>
<keyword evidence="2" id="KW-0677">Repeat</keyword>
<proteinExistence type="predicted"/>
<feature type="compositionally biased region" description="Low complexity" evidence="4">
    <location>
        <begin position="313"/>
        <end position="323"/>
    </location>
</feature>
<dbReference type="InterPro" id="IPR056350">
    <property type="entry name" value="HAT_Syf1_central"/>
</dbReference>
<dbReference type="InterPro" id="IPR045075">
    <property type="entry name" value="Syf1-like"/>
</dbReference>
<accession>A0A1Q2YFR5</accession>
<dbReference type="Pfam" id="PF23220">
    <property type="entry name" value="HAT_Syf1_M"/>
    <property type="match status" value="1"/>
</dbReference>